<dbReference type="RefSeq" id="WP_074892051.1">
    <property type="nucleotide sequence ID" value="NZ_FOHW01000031.1"/>
</dbReference>
<proteinExistence type="predicted"/>
<accession>A0A1I0HZ55</accession>
<dbReference type="Proteomes" id="UP000182332">
    <property type="component" value="Unassembled WGS sequence"/>
</dbReference>
<protein>
    <recommendedName>
        <fullName evidence="3">DUF2971 domain-containing protein</fullName>
    </recommendedName>
</protein>
<reference evidence="1 2" key="1">
    <citation type="submission" date="2016-10" db="EMBL/GenBank/DDBJ databases">
        <authorList>
            <person name="de Groot N.N."/>
        </authorList>
    </citation>
    <scope>NUCLEOTIDE SEQUENCE [LARGE SCALE GENOMIC DNA]</scope>
    <source>
        <strain evidence="1 2">DSM 11363</strain>
    </source>
</reference>
<dbReference type="AlphaFoldDB" id="A0A1I0HZ55"/>
<organism evidence="1 2">
    <name type="scientific">Pseudomonas graminis</name>
    <dbReference type="NCBI Taxonomy" id="158627"/>
    <lineage>
        <taxon>Bacteria</taxon>
        <taxon>Pseudomonadati</taxon>
        <taxon>Pseudomonadota</taxon>
        <taxon>Gammaproteobacteria</taxon>
        <taxon>Pseudomonadales</taxon>
        <taxon>Pseudomonadaceae</taxon>
        <taxon>Pseudomonas</taxon>
    </lineage>
</organism>
<dbReference type="OrthoDB" id="4119964at2"/>
<name>A0A1I0HZ55_9PSED</name>
<evidence type="ECO:0000313" key="2">
    <source>
        <dbReference type="Proteomes" id="UP000182332"/>
    </source>
</evidence>
<evidence type="ECO:0000313" key="1">
    <source>
        <dbReference type="EMBL" id="SET89403.1"/>
    </source>
</evidence>
<sequence>MALYKYVTAETAMRILKGSIKFTQPGAFNDPFELLPQFIVPAESEGKEAGFSFCVISPRRKGLDRSHIPGPDKLRSDVHARQIVNSLNDSVGILCLSKNPDSLLMWGHYAKEYSGAIIEFDETHEFFKGLNPVKYQKRRPVYNLSDFVNLQVPIADLCVKPSVWSYEREVRLVRSVKDCNVKHVDGLKLPIITMDLPSECVTSVYMGERMDILQQRSIWELVKHTNIALSFAAVANWEYAFRYDPIKFKGPLIGSPIITPVTAHIFKDDAGELGDIARWFLKEHPMANFVSHRC</sequence>
<gene>
    <name evidence="1" type="ORF">SAMN05216197_13111</name>
</gene>
<evidence type="ECO:0008006" key="3">
    <source>
        <dbReference type="Google" id="ProtNLM"/>
    </source>
</evidence>
<dbReference type="EMBL" id="FOHW01000031">
    <property type="protein sequence ID" value="SET89403.1"/>
    <property type="molecule type" value="Genomic_DNA"/>
</dbReference>